<reference evidence="2 3" key="1">
    <citation type="submission" date="2020-08" db="EMBL/GenBank/DDBJ databases">
        <title>Genome public.</title>
        <authorList>
            <person name="Liu C."/>
            <person name="Sun Q."/>
        </authorList>
    </citation>
    <scope>NUCLEOTIDE SEQUENCE [LARGE SCALE GENOMIC DNA]</scope>
    <source>
        <strain evidence="2 3">NSJ-7</strain>
    </source>
</reference>
<dbReference type="Pfam" id="PF00535">
    <property type="entry name" value="Glycos_transf_2"/>
    <property type="match status" value="1"/>
</dbReference>
<sequence length="252" mass="28730">MKKGNIMKNSVVIAYYNGKEYIKEQAESILGQLGAEDELIISVDSDQDGSGELLREMAENDGRLKLIRGPGQGVVKNFQNGLLHCTGDLVFLADQDDVWLPQKVEKVTACFKDPDVTVAVHNAQISNEGLKPLDETTFQWRDSGPGFWKNIKKNSYIGCCMAFRRDILNRILPVPDSIWIHDQWIGLLAEQLGNPVFLEDVLLLYRRHGGNVTELTHGSVISMLKKRYDMIMGINRRIRRWKREDAKKKKFL</sequence>
<evidence type="ECO:0000259" key="1">
    <source>
        <dbReference type="Pfam" id="PF00535"/>
    </source>
</evidence>
<name>A0ABR7FS62_9FIRM</name>
<evidence type="ECO:0000313" key="2">
    <source>
        <dbReference type="EMBL" id="MBC5677455.1"/>
    </source>
</evidence>
<comment type="caution">
    <text evidence="2">The sequence shown here is derived from an EMBL/GenBank/DDBJ whole genome shotgun (WGS) entry which is preliminary data.</text>
</comment>
<dbReference type="Gene3D" id="3.90.550.10">
    <property type="entry name" value="Spore Coat Polysaccharide Biosynthesis Protein SpsA, Chain A"/>
    <property type="match status" value="1"/>
</dbReference>
<dbReference type="PANTHER" id="PTHR22916:SF3">
    <property type="entry name" value="UDP-GLCNAC:BETAGAL BETA-1,3-N-ACETYLGLUCOSAMINYLTRANSFERASE-LIKE PROTEIN 1"/>
    <property type="match status" value="1"/>
</dbReference>
<dbReference type="Proteomes" id="UP000635828">
    <property type="component" value="Unassembled WGS sequence"/>
</dbReference>
<dbReference type="InterPro" id="IPR029044">
    <property type="entry name" value="Nucleotide-diphossugar_trans"/>
</dbReference>
<accession>A0ABR7FS62</accession>
<protein>
    <submittedName>
        <fullName evidence="2">Glycosyltransferase</fullName>
    </submittedName>
</protein>
<dbReference type="InterPro" id="IPR001173">
    <property type="entry name" value="Glyco_trans_2-like"/>
</dbReference>
<evidence type="ECO:0000313" key="3">
    <source>
        <dbReference type="Proteomes" id="UP000635828"/>
    </source>
</evidence>
<organism evidence="2 3">
    <name type="scientific">Anaerostipes hominis</name>
    <name type="common">ex Liu et al. 2021</name>
    <dbReference type="NCBI Taxonomy" id="2763018"/>
    <lineage>
        <taxon>Bacteria</taxon>
        <taxon>Bacillati</taxon>
        <taxon>Bacillota</taxon>
        <taxon>Clostridia</taxon>
        <taxon>Lachnospirales</taxon>
        <taxon>Lachnospiraceae</taxon>
        <taxon>Anaerostipes</taxon>
    </lineage>
</organism>
<keyword evidence="3" id="KW-1185">Reference proteome</keyword>
<gene>
    <name evidence="2" type="ORF">H8S22_07460</name>
</gene>
<proteinExistence type="predicted"/>
<feature type="domain" description="Glycosyltransferase 2-like" evidence="1">
    <location>
        <begin position="10"/>
        <end position="171"/>
    </location>
</feature>
<dbReference type="PANTHER" id="PTHR22916">
    <property type="entry name" value="GLYCOSYLTRANSFERASE"/>
    <property type="match status" value="1"/>
</dbReference>
<dbReference type="SUPFAM" id="SSF53448">
    <property type="entry name" value="Nucleotide-diphospho-sugar transferases"/>
    <property type="match status" value="1"/>
</dbReference>
<dbReference type="EMBL" id="JACOOS010000006">
    <property type="protein sequence ID" value="MBC5677455.1"/>
    <property type="molecule type" value="Genomic_DNA"/>
</dbReference>